<protein>
    <recommendedName>
        <fullName evidence="4">Tat pathway signal sequence domain protein</fullName>
    </recommendedName>
</protein>
<dbReference type="RefSeq" id="WP_198881901.1">
    <property type="nucleotide sequence ID" value="NZ_JAEKJA010000007.1"/>
</dbReference>
<name>A0A934IJ88_9HYPH</name>
<evidence type="ECO:0000256" key="1">
    <source>
        <dbReference type="SAM" id="SignalP"/>
    </source>
</evidence>
<feature type="signal peptide" evidence="1">
    <location>
        <begin position="1"/>
        <end position="20"/>
    </location>
</feature>
<keyword evidence="1" id="KW-0732">Signal</keyword>
<evidence type="ECO:0000313" key="3">
    <source>
        <dbReference type="Proteomes" id="UP000609531"/>
    </source>
</evidence>
<reference evidence="2" key="1">
    <citation type="submission" date="2020-12" db="EMBL/GenBank/DDBJ databases">
        <title>Bacterial taxonomy.</title>
        <authorList>
            <person name="Pan X."/>
        </authorList>
    </citation>
    <scope>NUCLEOTIDE SEQUENCE</scope>
    <source>
        <strain evidence="2">B2012</strain>
    </source>
</reference>
<evidence type="ECO:0000313" key="2">
    <source>
        <dbReference type="EMBL" id="MBJ3776011.1"/>
    </source>
</evidence>
<evidence type="ECO:0008006" key="4">
    <source>
        <dbReference type="Google" id="ProtNLM"/>
    </source>
</evidence>
<accession>A0A934IJ88</accession>
<dbReference type="AlphaFoldDB" id="A0A934IJ88"/>
<sequence length="151" mass="15784">MGFRLGTAFAAGAMLTAAMAAPALGDTTAAAPDAAAPTLHLELNNLAPHADGCRVTFLVRNGLPSAIDELSLEVAVFKADGPIERLMRLNFGVLIKDKTRIRQFDLDGTPCPDIGRILVNDVATCDGPSLTPLDCLKAIEVGDDAKIPFGL</sequence>
<organism evidence="2 3">
    <name type="scientific">Acuticoccus mangrovi</name>
    <dbReference type="NCBI Taxonomy" id="2796142"/>
    <lineage>
        <taxon>Bacteria</taxon>
        <taxon>Pseudomonadati</taxon>
        <taxon>Pseudomonadota</taxon>
        <taxon>Alphaproteobacteria</taxon>
        <taxon>Hyphomicrobiales</taxon>
        <taxon>Amorphaceae</taxon>
        <taxon>Acuticoccus</taxon>
    </lineage>
</organism>
<dbReference type="EMBL" id="JAEKJA010000007">
    <property type="protein sequence ID" value="MBJ3776011.1"/>
    <property type="molecule type" value="Genomic_DNA"/>
</dbReference>
<gene>
    <name evidence="2" type="ORF">JCR33_09955</name>
</gene>
<keyword evidence="3" id="KW-1185">Reference proteome</keyword>
<feature type="chain" id="PRO_5037094367" description="Tat pathway signal sequence domain protein" evidence="1">
    <location>
        <begin position="21"/>
        <end position="151"/>
    </location>
</feature>
<proteinExistence type="predicted"/>
<comment type="caution">
    <text evidence="2">The sequence shown here is derived from an EMBL/GenBank/DDBJ whole genome shotgun (WGS) entry which is preliminary data.</text>
</comment>
<dbReference type="Proteomes" id="UP000609531">
    <property type="component" value="Unassembled WGS sequence"/>
</dbReference>